<feature type="region of interest" description="Disordered" evidence="1">
    <location>
        <begin position="166"/>
        <end position="214"/>
    </location>
</feature>
<feature type="compositionally biased region" description="Low complexity" evidence="1">
    <location>
        <begin position="198"/>
        <end position="208"/>
    </location>
</feature>
<keyword evidence="3" id="KW-1185">Reference proteome</keyword>
<dbReference type="Proteomes" id="UP001066276">
    <property type="component" value="Chromosome 1_2"/>
</dbReference>
<evidence type="ECO:0000313" key="2">
    <source>
        <dbReference type="EMBL" id="KAJ1207146.1"/>
    </source>
</evidence>
<accession>A0AAV7W347</accession>
<feature type="region of interest" description="Disordered" evidence="1">
    <location>
        <begin position="249"/>
        <end position="300"/>
    </location>
</feature>
<evidence type="ECO:0000256" key="1">
    <source>
        <dbReference type="SAM" id="MobiDB-lite"/>
    </source>
</evidence>
<gene>
    <name evidence="2" type="ORF">NDU88_002538</name>
</gene>
<proteinExistence type="predicted"/>
<feature type="region of interest" description="Disordered" evidence="1">
    <location>
        <begin position="1"/>
        <end position="45"/>
    </location>
</feature>
<protein>
    <submittedName>
        <fullName evidence="2">Uncharacterized protein</fullName>
    </submittedName>
</protein>
<organism evidence="2 3">
    <name type="scientific">Pleurodeles waltl</name>
    <name type="common">Iberian ribbed newt</name>
    <dbReference type="NCBI Taxonomy" id="8319"/>
    <lineage>
        <taxon>Eukaryota</taxon>
        <taxon>Metazoa</taxon>
        <taxon>Chordata</taxon>
        <taxon>Craniata</taxon>
        <taxon>Vertebrata</taxon>
        <taxon>Euteleostomi</taxon>
        <taxon>Amphibia</taxon>
        <taxon>Batrachia</taxon>
        <taxon>Caudata</taxon>
        <taxon>Salamandroidea</taxon>
        <taxon>Salamandridae</taxon>
        <taxon>Pleurodelinae</taxon>
        <taxon>Pleurodeles</taxon>
    </lineage>
</organism>
<name>A0AAV7W347_PLEWA</name>
<comment type="caution">
    <text evidence="2">The sequence shown here is derived from an EMBL/GenBank/DDBJ whole genome shotgun (WGS) entry which is preliminary data.</text>
</comment>
<reference evidence="2" key="1">
    <citation type="journal article" date="2022" name="bioRxiv">
        <title>Sequencing and chromosome-scale assembly of the giantPleurodeles waltlgenome.</title>
        <authorList>
            <person name="Brown T."/>
            <person name="Elewa A."/>
            <person name="Iarovenko S."/>
            <person name="Subramanian E."/>
            <person name="Araus A.J."/>
            <person name="Petzold A."/>
            <person name="Susuki M."/>
            <person name="Suzuki K.-i.T."/>
            <person name="Hayashi T."/>
            <person name="Toyoda A."/>
            <person name="Oliveira C."/>
            <person name="Osipova E."/>
            <person name="Leigh N.D."/>
            <person name="Simon A."/>
            <person name="Yun M.H."/>
        </authorList>
    </citation>
    <scope>NUCLEOTIDE SEQUENCE</scope>
    <source>
        <strain evidence="2">20211129_DDA</strain>
        <tissue evidence="2">Liver</tissue>
    </source>
</reference>
<dbReference type="EMBL" id="JANPWB010000002">
    <property type="protein sequence ID" value="KAJ1207146.1"/>
    <property type="molecule type" value="Genomic_DNA"/>
</dbReference>
<sequence length="300" mass="30731">MSPSAGRWGPAGHSSRALCTVQVRGSGSDHPPPNDLPRGTASQPRPVLLSTLQVSSRKVLNGGGRTERRPVQFTTFHLSSLTSDPSLRGPFSRRPSGLILLPPVGLACSYHGPPHVPCCHVTILKPGVGGSISPSQAPQVPRPFGPTSRGPFILYCNRSAPGQLLSSTASGPRRCPDHALRSPRHPTPGCAAPPLPTPLGLTSRGPGRAPLPPLPPPVGRRPLTAAFASQPPGPLGFSIAARTALPGSWTHHSSALQGPQPGAPSPLLTSGPCQAHLSHAASPAHKALSGTQSLTAPSGA</sequence>
<evidence type="ECO:0000313" key="3">
    <source>
        <dbReference type="Proteomes" id="UP001066276"/>
    </source>
</evidence>
<dbReference type="AlphaFoldDB" id="A0AAV7W347"/>
<feature type="compositionally biased region" description="Polar residues" evidence="1">
    <location>
        <begin position="289"/>
        <end position="300"/>
    </location>
</feature>